<accession>A0ABR9HRY1</accession>
<dbReference type="Pfam" id="PF00931">
    <property type="entry name" value="NB-ARC"/>
    <property type="match status" value="1"/>
</dbReference>
<proteinExistence type="predicted"/>
<sequence length="1347" mass="147361">MSVDNTVTGTVGAVVQANTIRGGVHWHVDAPIELPKPRQLPASTRDFVGRAAQLDELNNVLVEDDRPGTVIVSAIDGAAGIGKTTLALTWAHQAADRFPDGQLYVNLRGFEPTAAPMPPEEALRGFLTAFRIPADTIPADLQALSALYRSLLAGRRLLVVLDNARDSEQVRPLLPGSDSCAVIVTSRNRLTELVVRDSARLVTLDMLSPDDARELLARQLGDGRVAAEPEAVTSLVRSCAGLPLALTIAAARGAADPRFPLTVLADELQDEQSRLDSLETGDPRTDLESVFSWSYRSLPPPAAGLFRCLGVHAGADLGLEAIRTLTDVSAVQARALVSKLVRANLAEQYLPGRYRMHDLLRLYARRLAVPDDSAALARMYAWYRDRVVAAVSWLHPGLAGDRCFPTCSEAVSWLETECGNLVAIILDERHSEFAVELACLLVPFFHERRNFDDWSRTLVAALRKAEVDRKGMVGVHVSFLEAVSHTHINLGDERLGAVSADDVEALVWVARTHLASARGSQAKEAATTALIRGRERDDLRAEGWALTVLADVCTYQLLFDETADALEQALAIWRRLSDRWFEAEALMRRAKADRKCSQITHALECLDRAYSIYDSFGDLAGKAQATCLRGSIVGQFGDARQAYECQVRAHRFAVDAKDLRLEVQVLEELCLAARRGGKIAAFQEHHDRWAAVADALGDPEGPVIASTELGEVYSRLGDHARAISLLCEQRQRACGLRVEVEGRTVGALGRAYGRQGRFAEALRCFSEIEELFAEHSELLEVALQGPMDVYWQAGRLVDAIVCARRRIVLSQGRSDPGRECWAWDDLGLTLADCGRYQEAIAVHTRALDLRSAMGVDSYRRGWGFVHIAWVHFDAGRFDDALLNFGEALSVRQNTGNRFGVHQILGMIAEVHIARLEFDAARPLVEQVMRLPSVVTEPAVEALRGLLRSYSASYGFEEFEACYRRVLPVARFLGDSYVEFVIRRLAAKARLRAGRSAEALELLRCGLDLAEAVTDFAAAAELRAELVVALTGLRRFAEAESEVVQAIRAAQLVESEADHARFLSLCGQIYRKQGRYDEARKAFVAGVAICDRNGHPAKAELLAGLAETCLDAGDPGGAVDAQRSCLELDRAAGDDRRVAVTLAKLAEAHGAAVERRAAGQCLDESVTLARQLEDPRAAATAFGVCARAAQTLGMFDQAERHLVEQGQRSSAVFDLATEAKSFADRAEHHRRAGRHAAARELHQRSLALRQELGDPLGIADQLRNLGLVSVELGLLDEAAGFLTESYAMARDLGDTARLADACREFVALHTRRGDARQGGQLLARCRSLYQRLGDRVELGRLPARVGES</sequence>
<name>A0ABR9HRY1_9PSEU</name>
<gene>
    <name evidence="2" type="ORF">H4696_000788</name>
</gene>
<evidence type="ECO:0000259" key="1">
    <source>
        <dbReference type="Pfam" id="PF00931"/>
    </source>
</evidence>
<dbReference type="PRINTS" id="PR00364">
    <property type="entry name" value="DISEASERSIST"/>
</dbReference>
<dbReference type="InterPro" id="IPR019734">
    <property type="entry name" value="TPR_rpt"/>
</dbReference>
<reference evidence="2 3" key="1">
    <citation type="submission" date="2020-10" db="EMBL/GenBank/DDBJ databases">
        <title>Sequencing the genomes of 1000 actinobacteria strains.</title>
        <authorList>
            <person name="Klenk H.-P."/>
        </authorList>
    </citation>
    <scope>NUCLEOTIDE SEQUENCE [LARGE SCALE GENOMIC DNA]</scope>
    <source>
        <strain evidence="2 3">DSM 44653</strain>
    </source>
</reference>
<evidence type="ECO:0000313" key="2">
    <source>
        <dbReference type="EMBL" id="MBE1493688.1"/>
    </source>
</evidence>
<dbReference type="Pfam" id="PF13424">
    <property type="entry name" value="TPR_12"/>
    <property type="match status" value="3"/>
</dbReference>
<protein>
    <submittedName>
        <fullName evidence="2">Tetratricopeptide (TPR) repeat protein</fullName>
    </submittedName>
</protein>
<dbReference type="SUPFAM" id="SSF48452">
    <property type="entry name" value="TPR-like"/>
    <property type="match status" value="6"/>
</dbReference>
<dbReference type="SMART" id="SM00028">
    <property type="entry name" value="TPR"/>
    <property type="match status" value="10"/>
</dbReference>
<dbReference type="InterPro" id="IPR002182">
    <property type="entry name" value="NB-ARC"/>
</dbReference>
<dbReference type="Proteomes" id="UP000631670">
    <property type="component" value="Unassembled WGS sequence"/>
</dbReference>
<keyword evidence="3" id="KW-1185">Reference proteome</keyword>
<dbReference type="InterPro" id="IPR011990">
    <property type="entry name" value="TPR-like_helical_dom_sf"/>
</dbReference>
<dbReference type="SUPFAM" id="SSF52540">
    <property type="entry name" value="P-loop containing nucleoside triphosphate hydrolases"/>
    <property type="match status" value="1"/>
</dbReference>
<dbReference type="PANTHER" id="PTHR47691:SF3">
    <property type="entry name" value="HTH-TYPE TRANSCRIPTIONAL REGULATOR RV0890C-RELATED"/>
    <property type="match status" value="1"/>
</dbReference>
<comment type="caution">
    <text evidence="2">The sequence shown here is derived from an EMBL/GenBank/DDBJ whole genome shotgun (WGS) entry which is preliminary data.</text>
</comment>
<organism evidence="2 3">
    <name type="scientific">Amycolatopsis lexingtonensis</name>
    <dbReference type="NCBI Taxonomy" id="218822"/>
    <lineage>
        <taxon>Bacteria</taxon>
        <taxon>Bacillati</taxon>
        <taxon>Actinomycetota</taxon>
        <taxon>Actinomycetes</taxon>
        <taxon>Pseudonocardiales</taxon>
        <taxon>Pseudonocardiaceae</taxon>
        <taxon>Amycolatopsis</taxon>
    </lineage>
</organism>
<dbReference type="EMBL" id="JADBEG010000001">
    <property type="protein sequence ID" value="MBE1493688.1"/>
    <property type="molecule type" value="Genomic_DNA"/>
</dbReference>
<feature type="domain" description="NB-ARC" evidence="1">
    <location>
        <begin position="52"/>
        <end position="219"/>
    </location>
</feature>
<dbReference type="InterPro" id="IPR027417">
    <property type="entry name" value="P-loop_NTPase"/>
</dbReference>
<dbReference type="Gene3D" id="1.25.40.10">
    <property type="entry name" value="Tetratricopeptide repeat domain"/>
    <property type="match status" value="4"/>
</dbReference>
<dbReference type="PANTHER" id="PTHR47691">
    <property type="entry name" value="REGULATOR-RELATED"/>
    <property type="match status" value="1"/>
</dbReference>
<evidence type="ECO:0000313" key="3">
    <source>
        <dbReference type="Proteomes" id="UP000631670"/>
    </source>
</evidence>
<dbReference type="Gene3D" id="3.40.50.300">
    <property type="entry name" value="P-loop containing nucleotide triphosphate hydrolases"/>
    <property type="match status" value="1"/>
</dbReference>
<dbReference type="RefSeq" id="WP_086864843.1">
    <property type="nucleotide sequence ID" value="NZ_JADBEG010000001.1"/>
</dbReference>